<evidence type="ECO:0000313" key="2">
    <source>
        <dbReference type="Proteomes" id="UP001172386"/>
    </source>
</evidence>
<protein>
    <submittedName>
        <fullName evidence="1">Uncharacterized protein</fullName>
    </submittedName>
</protein>
<name>A0ACC3A4I3_9EURO</name>
<organism evidence="1 2">
    <name type="scientific">Neophaeococcomyces mojaviensis</name>
    <dbReference type="NCBI Taxonomy" id="3383035"/>
    <lineage>
        <taxon>Eukaryota</taxon>
        <taxon>Fungi</taxon>
        <taxon>Dikarya</taxon>
        <taxon>Ascomycota</taxon>
        <taxon>Pezizomycotina</taxon>
        <taxon>Eurotiomycetes</taxon>
        <taxon>Chaetothyriomycetidae</taxon>
        <taxon>Chaetothyriales</taxon>
        <taxon>Chaetothyriales incertae sedis</taxon>
        <taxon>Neophaeococcomyces</taxon>
    </lineage>
</organism>
<reference evidence="1" key="1">
    <citation type="submission" date="2022-10" db="EMBL/GenBank/DDBJ databases">
        <title>Culturing micro-colonial fungi from biological soil crusts in the Mojave desert and describing Neophaeococcomyces mojavensis, and introducing the new genera and species Taxawa tesnikishii.</title>
        <authorList>
            <person name="Kurbessoian T."/>
            <person name="Stajich J.E."/>
        </authorList>
    </citation>
    <scope>NUCLEOTIDE SEQUENCE</scope>
    <source>
        <strain evidence="1">JES_112</strain>
    </source>
</reference>
<accession>A0ACC3A4I3</accession>
<evidence type="ECO:0000313" key="1">
    <source>
        <dbReference type="EMBL" id="KAJ9655029.1"/>
    </source>
</evidence>
<comment type="caution">
    <text evidence="1">The sequence shown here is derived from an EMBL/GenBank/DDBJ whole genome shotgun (WGS) entry which is preliminary data.</text>
</comment>
<keyword evidence="2" id="KW-1185">Reference proteome</keyword>
<dbReference type="Proteomes" id="UP001172386">
    <property type="component" value="Unassembled WGS sequence"/>
</dbReference>
<dbReference type="EMBL" id="JAPDRQ010000106">
    <property type="protein sequence ID" value="KAJ9655029.1"/>
    <property type="molecule type" value="Genomic_DNA"/>
</dbReference>
<proteinExistence type="predicted"/>
<sequence length="556" mass="61640">MAPRTATDSAEVLGVRINQDRIQTVVYTPPEAWAGVTTQGLYHYPATISDASTTVEIAQFAPNVNFASNSTAAVINNFAGREQMVFFISWATDWSPTSNFLQHAYITWMTRGLYVGYRRVYLNTQIDDMFLDTDIYYPGNYSYRATTADMTAVANWVTAMNKKLNPGSFYRPEIGHNGNGNILYSENVNDAALNTCKPNSIDTGLHNDTALEFQKPLGTGTDAWPKTPTTFTYTAKCLDLDPLKVWFANAANRDQFMHITHTFTHYELNNSTYSDALKEIQFNQAWLKQTTIDGGNFSANGLIPPAITGLHNGDAIRAWVAAGLRNCVGDNTRPGLRNQNNFMWPYITTMAANGYDGYEVIPRWATRIYYNCDTMDCTTYEWIVTSAGSGTFSDLMAVEKADTSRHLFGLYHDGFMFHQANLRNAGNAGYTTADGTTVYSIFQSWVEQTAQEFTRLVNWPLITVRQTDLAVSFTNRMTRDACNYSLSYSKTNTTITSVTVSATSSTCSAAIPVTVPGSVTNTQGFTTEKIGNDPLTIWVKLSGSPVTFTLSTPIPI</sequence>
<gene>
    <name evidence="1" type="ORF">H2198_006023</name>
</gene>